<comment type="similarity">
    <text evidence="6">Belongs to the MrnC RNase family.</text>
</comment>
<dbReference type="AlphaFoldDB" id="A0A086CFK9"/>
<keyword evidence="6" id="KW-0963">Cytoplasm</keyword>
<dbReference type="PANTHER" id="PTHR34276:SF1">
    <property type="entry name" value="MINI-RIBONUCLEASE 3"/>
    <property type="match status" value="1"/>
</dbReference>
<protein>
    <recommendedName>
        <fullName evidence="6">Mini-ribonuclease 3</fullName>
        <shortName evidence="6">Mini-3</shortName>
        <shortName evidence="6">Mini-RNase 3</shortName>
        <ecNumber evidence="6">3.1.26.-</ecNumber>
    </recommendedName>
    <alternativeName>
        <fullName evidence="6">Mini-RNase III</fullName>
        <shortName evidence="6">Mini-III</shortName>
    </alternativeName>
</protein>
<organism evidence="8 9">
    <name type="scientific">Candidatus Atelocyanobacterium thalassa isolate SIO64986</name>
    <dbReference type="NCBI Taxonomy" id="1527444"/>
    <lineage>
        <taxon>Bacteria</taxon>
        <taxon>Bacillati</taxon>
        <taxon>Cyanobacteriota</taxon>
        <taxon>Cyanophyceae</taxon>
        <taxon>Oscillatoriophycideae</taxon>
        <taxon>Chroococcales</taxon>
        <taxon>Aphanothecaceae</taxon>
        <taxon>Candidatus Atelocyanobacterium</taxon>
        <taxon>Candidatus Atelocyanobacterium thalassae</taxon>
    </lineage>
</organism>
<keyword evidence="3 6" id="KW-0540">Nuclease</keyword>
<keyword evidence="6" id="KW-0460">Magnesium</keyword>
<feature type="active site" evidence="6">
    <location>
        <position position="36"/>
    </location>
</feature>
<evidence type="ECO:0000256" key="2">
    <source>
        <dbReference type="ARBA" id="ARBA00022552"/>
    </source>
</evidence>
<dbReference type="GO" id="GO:0006364">
    <property type="term" value="P:rRNA processing"/>
    <property type="evidence" value="ECO:0007669"/>
    <property type="project" value="UniProtKB-UniRule"/>
</dbReference>
<dbReference type="Gene3D" id="1.10.1520.10">
    <property type="entry name" value="Ribonuclease III domain"/>
    <property type="match status" value="1"/>
</dbReference>
<dbReference type="GO" id="GO:0019843">
    <property type="term" value="F:rRNA binding"/>
    <property type="evidence" value="ECO:0007669"/>
    <property type="project" value="UniProtKB-UniRule"/>
</dbReference>
<dbReference type="eggNOG" id="COG1939">
    <property type="taxonomic scope" value="Bacteria"/>
</dbReference>
<keyword evidence="2 6" id="KW-0698">rRNA processing</keyword>
<accession>A0A086CFK9</accession>
<comment type="subunit">
    <text evidence="6">Homodimer.</text>
</comment>
<evidence type="ECO:0000256" key="3">
    <source>
        <dbReference type="ARBA" id="ARBA00022722"/>
    </source>
</evidence>
<dbReference type="InterPro" id="IPR000999">
    <property type="entry name" value="RNase_III_dom"/>
</dbReference>
<dbReference type="EMBL" id="JPSP01000019">
    <property type="protein sequence ID" value="KFF40973.1"/>
    <property type="molecule type" value="Genomic_DNA"/>
</dbReference>
<gene>
    <name evidence="6" type="primary">mrnC</name>
    <name evidence="8" type="ORF">ucyna2_01206</name>
</gene>
<comment type="caution">
    <text evidence="8">The sequence shown here is derived from an EMBL/GenBank/DDBJ whole genome shotgun (WGS) entry which is preliminary data.</text>
</comment>
<dbReference type="EC" id="3.1.26.-" evidence="6"/>
<reference evidence="8 9" key="1">
    <citation type="submission" date="2014-08" db="EMBL/GenBank/DDBJ databases">
        <title>Comparative genomics reveals surprising divergence of two closely related strains of uncultivated UCYN-A cyanobacteria.</title>
        <authorList>
            <person name="Bombar D."/>
            <person name="Heller P."/>
            <person name="Sanchez-Baracaldo P."/>
            <person name="Carter B.J."/>
            <person name="Zert J.P."/>
        </authorList>
    </citation>
    <scope>NUCLEOTIDE SEQUENCE [LARGE SCALE GENOMIC DNA]</scope>
</reference>
<name>A0A086CFK9_9CHRO</name>
<sequence length="137" mass="15833">MIKKCYPDVGFQMFVQTKDHSSIDRLSPAFLAYIGDAVYELYVRTAYLLPPRKLADYHNQVVAQVRAETQAAALQQLQPYLTETEKDIVRRGRNATTSHPRRLKPEIYQQATSLETLIGYLYLRDSQRLNEILKSLV</sequence>
<comment type="subcellular location">
    <subcellularLocation>
        <location evidence="6">Cytoplasm</location>
    </subcellularLocation>
</comment>
<dbReference type="GO" id="GO:0005737">
    <property type="term" value="C:cytoplasm"/>
    <property type="evidence" value="ECO:0007669"/>
    <property type="project" value="UniProtKB-SubCell"/>
</dbReference>
<evidence type="ECO:0000256" key="4">
    <source>
        <dbReference type="ARBA" id="ARBA00022759"/>
    </source>
</evidence>
<keyword evidence="6" id="KW-0699">rRNA-binding</keyword>
<keyword evidence="4 6" id="KW-0255">Endonuclease</keyword>
<feature type="domain" description="RNase III" evidence="7">
    <location>
        <begin position="12"/>
        <end position="134"/>
    </location>
</feature>
<evidence type="ECO:0000256" key="5">
    <source>
        <dbReference type="ARBA" id="ARBA00022801"/>
    </source>
</evidence>
<evidence type="ECO:0000259" key="7">
    <source>
        <dbReference type="SMART" id="SM00535"/>
    </source>
</evidence>
<dbReference type="GO" id="GO:0004525">
    <property type="term" value="F:ribonuclease III activity"/>
    <property type="evidence" value="ECO:0007669"/>
    <property type="project" value="InterPro"/>
</dbReference>
<comment type="function">
    <text evidence="6">Involved in correct processing of both the 5' and 3' ends of 23S rRNA precursor. Processes 30S rRNA precursor transcript even in absence of ribonuclease 3 (Rnc); Rnc processes 30S rRNA into smaller rRNA precursors.</text>
</comment>
<dbReference type="InterPro" id="IPR036389">
    <property type="entry name" value="RNase_III_sf"/>
</dbReference>
<keyword evidence="1 6" id="KW-0690">Ribosome biogenesis</keyword>
<comment type="cofactor">
    <cofactor evidence="6">
        <name>Mg(2+)</name>
        <dbReference type="ChEBI" id="CHEBI:18420"/>
    </cofactor>
</comment>
<evidence type="ECO:0000313" key="8">
    <source>
        <dbReference type="EMBL" id="KFF40973.1"/>
    </source>
</evidence>
<dbReference type="SMART" id="SM00535">
    <property type="entry name" value="RIBOc"/>
    <property type="match status" value="1"/>
</dbReference>
<dbReference type="PATRIC" id="fig|1527444.3.peg.1153"/>
<dbReference type="Pfam" id="PF00636">
    <property type="entry name" value="Ribonuclease_3"/>
    <property type="match status" value="1"/>
</dbReference>
<proteinExistence type="inferred from homology"/>
<evidence type="ECO:0000313" key="9">
    <source>
        <dbReference type="Proteomes" id="UP000028922"/>
    </source>
</evidence>
<evidence type="ECO:0000256" key="6">
    <source>
        <dbReference type="HAMAP-Rule" id="MF_01468"/>
    </source>
</evidence>
<evidence type="ECO:0000256" key="1">
    <source>
        <dbReference type="ARBA" id="ARBA00022517"/>
    </source>
</evidence>
<dbReference type="STRING" id="1527444.ucyna2_01206"/>
<keyword evidence="5 6" id="KW-0378">Hydrolase</keyword>
<dbReference type="PANTHER" id="PTHR34276">
    <property type="entry name" value="MINI-RIBONUCLEASE 3"/>
    <property type="match status" value="1"/>
</dbReference>
<dbReference type="PIRSF" id="PIRSF005520">
    <property type="entry name" value="UCP005520"/>
    <property type="match status" value="1"/>
</dbReference>
<dbReference type="HAMAP" id="MF_01468">
    <property type="entry name" value="RNase_Mini_III"/>
    <property type="match status" value="1"/>
</dbReference>
<keyword evidence="6" id="KW-0694">RNA-binding</keyword>
<dbReference type="Proteomes" id="UP000028922">
    <property type="component" value="Unassembled WGS sequence"/>
</dbReference>
<dbReference type="SUPFAM" id="SSF69065">
    <property type="entry name" value="RNase III domain-like"/>
    <property type="match status" value="1"/>
</dbReference>
<dbReference type="InterPro" id="IPR008226">
    <property type="entry name" value="Mini3_fam"/>
</dbReference>